<feature type="transmembrane region" description="Helical" evidence="1">
    <location>
        <begin position="7"/>
        <end position="27"/>
    </location>
</feature>
<dbReference type="EMBL" id="CAACVJ010000039">
    <property type="protein sequence ID" value="VEP12084.1"/>
    <property type="molecule type" value="Genomic_DNA"/>
</dbReference>
<protein>
    <submittedName>
        <fullName evidence="2">Uncharacterized protein</fullName>
    </submittedName>
</protein>
<feature type="transmembrane region" description="Helical" evidence="1">
    <location>
        <begin position="47"/>
        <end position="66"/>
    </location>
</feature>
<evidence type="ECO:0000313" key="2">
    <source>
        <dbReference type="EMBL" id="VEP12084.1"/>
    </source>
</evidence>
<reference evidence="2 3" key="1">
    <citation type="submission" date="2019-01" db="EMBL/GenBank/DDBJ databases">
        <authorList>
            <person name="Brito A."/>
        </authorList>
    </citation>
    <scope>NUCLEOTIDE SEQUENCE [LARGE SCALE GENOMIC DNA]</scope>
    <source>
        <strain evidence="2">1</strain>
    </source>
</reference>
<gene>
    <name evidence="2" type="ORF">H1P_1330003</name>
</gene>
<organism evidence="2 3">
    <name type="scientific">Hyella patelloides LEGE 07179</name>
    <dbReference type="NCBI Taxonomy" id="945734"/>
    <lineage>
        <taxon>Bacteria</taxon>
        <taxon>Bacillati</taxon>
        <taxon>Cyanobacteriota</taxon>
        <taxon>Cyanophyceae</taxon>
        <taxon>Pleurocapsales</taxon>
        <taxon>Hyellaceae</taxon>
        <taxon>Hyella</taxon>
    </lineage>
</organism>
<accession>A0A563VKV8</accession>
<keyword evidence="3" id="KW-1185">Reference proteome</keyword>
<evidence type="ECO:0000313" key="3">
    <source>
        <dbReference type="Proteomes" id="UP000320055"/>
    </source>
</evidence>
<name>A0A563VKV8_9CYAN</name>
<keyword evidence="1" id="KW-0472">Membrane</keyword>
<evidence type="ECO:0000256" key="1">
    <source>
        <dbReference type="SAM" id="Phobius"/>
    </source>
</evidence>
<feature type="transmembrane region" description="Helical" evidence="1">
    <location>
        <begin position="78"/>
        <end position="95"/>
    </location>
</feature>
<dbReference type="Proteomes" id="UP000320055">
    <property type="component" value="Unassembled WGS sequence"/>
</dbReference>
<dbReference type="OrthoDB" id="582155at2"/>
<sequence>MKSLLDWLPYIGIAVIPGIVNLIAAWQELTKKCQFLPFFKPQKSLGFWLWAAIQLIFPVLLFWLVSPIKTQPNIELKLIFEALGLGIGFVAFLNASTEVGTLSLDIKPVYDFFIGIAYELIANNETRRTASFWDDVERELNSSTADLKRGLDYLEDYFLCDVSLSSSVKQEKQDQLKQVQNKRPKEEKVKAVKSLIMMNIRRKDLSDVLKKFQCSSELLNRYFSS</sequence>
<dbReference type="RefSeq" id="WP_144869932.1">
    <property type="nucleotide sequence ID" value="NZ_LR213885.1"/>
</dbReference>
<dbReference type="AlphaFoldDB" id="A0A563VKV8"/>
<proteinExistence type="predicted"/>
<keyword evidence="1" id="KW-1133">Transmembrane helix</keyword>
<keyword evidence="1" id="KW-0812">Transmembrane</keyword>